<sequence>MAPTAHKESTGLNLQQNPITLGCVPEHFSGPLYLSPSPSVNIKSCPGETCSQLLETNSTSINLSGSYTNSSLCWSVAVAPDSKIKKLQDLRGGKIGISRLGSGSHIMAVVLAMQNGWPDFEFVILNDINGLIKGVNEGTADAFMWEPYYDKKVLSMLDTFYSPWPAFMLATRTQSRFNIPEFQKYLKTCISEFVDNFESKGLPLLVEKKDVFHYPDSADVKTWFKDVKFTSDPHLVQRSSLQHCVDTLVKANLIDSKLLKEWEDANGKIVERICQNVTFE</sequence>
<dbReference type="PANTHER" id="PTHR30024:SF47">
    <property type="entry name" value="TAURINE-BINDING PERIPLASMIC PROTEIN"/>
    <property type="match status" value="1"/>
</dbReference>
<evidence type="ECO:0000313" key="5">
    <source>
        <dbReference type="EMBL" id="KAJ3255244.1"/>
    </source>
</evidence>
<protein>
    <recommendedName>
        <fullName evidence="4">Ca3427-like PBP 2 domain-containing protein</fullName>
    </recommendedName>
</protein>
<evidence type="ECO:0000313" key="6">
    <source>
        <dbReference type="Proteomes" id="UP001210925"/>
    </source>
</evidence>
<dbReference type="InterPro" id="IPR054364">
    <property type="entry name" value="Ca3427-like_PBP2"/>
</dbReference>
<dbReference type="SUPFAM" id="SSF53850">
    <property type="entry name" value="Periplasmic binding protein-like II"/>
    <property type="match status" value="1"/>
</dbReference>
<accession>A0AAD5UGW5</accession>
<comment type="similarity">
    <text evidence="2">Belongs to the bacterial solute-binding protein SsuA/TauA family.</text>
</comment>
<dbReference type="Proteomes" id="UP001210925">
    <property type="component" value="Unassembled WGS sequence"/>
</dbReference>
<reference evidence="5" key="1">
    <citation type="submission" date="2020-05" db="EMBL/GenBank/DDBJ databases">
        <title>Phylogenomic resolution of chytrid fungi.</title>
        <authorList>
            <person name="Stajich J.E."/>
            <person name="Amses K."/>
            <person name="Simmons R."/>
            <person name="Seto K."/>
            <person name="Myers J."/>
            <person name="Bonds A."/>
            <person name="Quandt C.A."/>
            <person name="Barry K."/>
            <person name="Liu P."/>
            <person name="Grigoriev I."/>
            <person name="Longcore J.E."/>
            <person name="James T.Y."/>
        </authorList>
    </citation>
    <scope>NUCLEOTIDE SEQUENCE</scope>
    <source>
        <strain evidence="5">PLAUS21</strain>
    </source>
</reference>
<dbReference type="Gene3D" id="3.40.190.10">
    <property type="entry name" value="Periplasmic binding protein-like II"/>
    <property type="match status" value="1"/>
</dbReference>
<evidence type="ECO:0000256" key="3">
    <source>
        <dbReference type="ARBA" id="ARBA00022729"/>
    </source>
</evidence>
<proteinExistence type="inferred from homology"/>
<feature type="domain" description="Ca3427-like PBP 2" evidence="4">
    <location>
        <begin position="74"/>
        <end position="152"/>
    </location>
</feature>
<comment type="caution">
    <text evidence="5">The sequence shown here is derived from an EMBL/GenBank/DDBJ whole genome shotgun (WGS) entry which is preliminary data.</text>
</comment>
<comment type="subcellular location">
    <subcellularLocation>
        <location evidence="1">Periplasm</location>
    </subcellularLocation>
</comment>
<evidence type="ECO:0000259" key="4">
    <source>
        <dbReference type="Pfam" id="PF22384"/>
    </source>
</evidence>
<dbReference type="Pfam" id="PF22384">
    <property type="entry name" value="PBP2_Ca3427_like"/>
    <property type="match status" value="1"/>
</dbReference>
<evidence type="ECO:0000256" key="1">
    <source>
        <dbReference type="ARBA" id="ARBA00004418"/>
    </source>
</evidence>
<organism evidence="5 6">
    <name type="scientific">Boothiomyces macroporosus</name>
    <dbReference type="NCBI Taxonomy" id="261099"/>
    <lineage>
        <taxon>Eukaryota</taxon>
        <taxon>Fungi</taxon>
        <taxon>Fungi incertae sedis</taxon>
        <taxon>Chytridiomycota</taxon>
        <taxon>Chytridiomycota incertae sedis</taxon>
        <taxon>Chytridiomycetes</taxon>
        <taxon>Rhizophydiales</taxon>
        <taxon>Terramycetaceae</taxon>
        <taxon>Boothiomyces</taxon>
    </lineage>
</organism>
<gene>
    <name evidence="5" type="ORF">HK103_006379</name>
</gene>
<dbReference type="EMBL" id="JADGKB010000069">
    <property type="protein sequence ID" value="KAJ3255244.1"/>
    <property type="molecule type" value="Genomic_DNA"/>
</dbReference>
<dbReference type="PROSITE" id="PS51257">
    <property type="entry name" value="PROKAR_LIPOPROTEIN"/>
    <property type="match status" value="1"/>
</dbReference>
<keyword evidence="6" id="KW-1185">Reference proteome</keyword>
<keyword evidence="3" id="KW-0732">Signal</keyword>
<dbReference type="PANTHER" id="PTHR30024">
    <property type="entry name" value="ALIPHATIC SULFONATES-BINDING PROTEIN-RELATED"/>
    <property type="match status" value="1"/>
</dbReference>
<dbReference type="AlphaFoldDB" id="A0AAD5UGW5"/>
<evidence type="ECO:0000256" key="2">
    <source>
        <dbReference type="ARBA" id="ARBA00010742"/>
    </source>
</evidence>
<name>A0AAD5UGW5_9FUNG</name>
<dbReference type="GO" id="GO:0042597">
    <property type="term" value="C:periplasmic space"/>
    <property type="evidence" value="ECO:0007669"/>
    <property type="project" value="UniProtKB-SubCell"/>
</dbReference>